<dbReference type="AlphaFoldDB" id="A0A8A3P9R4"/>
<dbReference type="OrthoDB" id="2151789at2759"/>
<evidence type="ECO:0000313" key="6">
    <source>
        <dbReference type="Proteomes" id="UP000672032"/>
    </source>
</evidence>
<dbReference type="SUPFAM" id="SSF56176">
    <property type="entry name" value="FAD-binding/transporter-associated domain-like"/>
    <property type="match status" value="1"/>
</dbReference>
<dbReference type="GO" id="GO:0050660">
    <property type="term" value="F:flavin adenine dinucleotide binding"/>
    <property type="evidence" value="ECO:0007669"/>
    <property type="project" value="InterPro"/>
</dbReference>
<evidence type="ECO:0000256" key="4">
    <source>
        <dbReference type="ARBA" id="ARBA00023002"/>
    </source>
</evidence>
<dbReference type="InterPro" id="IPR036318">
    <property type="entry name" value="FAD-bd_PCMH-like_sf"/>
</dbReference>
<dbReference type="PANTHER" id="PTHR42973">
    <property type="entry name" value="BINDING OXIDOREDUCTASE, PUTATIVE (AFU_ORTHOLOGUE AFUA_1G17690)-RELATED"/>
    <property type="match status" value="1"/>
</dbReference>
<evidence type="ECO:0000256" key="2">
    <source>
        <dbReference type="ARBA" id="ARBA00022630"/>
    </source>
</evidence>
<keyword evidence="4" id="KW-0560">Oxidoreductase</keyword>
<name>A0A8A3P9R4_9HELO</name>
<dbReference type="Proteomes" id="UP000672032">
    <property type="component" value="Chromosome 1"/>
</dbReference>
<reference evidence="5" key="1">
    <citation type="submission" date="2020-10" db="EMBL/GenBank/DDBJ databases">
        <title>Genome Sequence of Monilinia vaccinii-corymbosi Sheds Light on Mummy Berry Disease Infection of Blueberry and Mating Type.</title>
        <authorList>
            <person name="Yow A.G."/>
            <person name="Zhang Y."/>
            <person name="Bansal K."/>
            <person name="Eacker S.M."/>
            <person name="Sullivan S."/>
            <person name="Liachko I."/>
            <person name="Cubeta M.A."/>
            <person name="Rollins J.A."/>
            <person name="Ashrafi H."/>
        </authorList>
    </citation>
    <scope>NUCLEOTIDE SEQUENCE</scope>
    <source>
        <strain evidence="5">RL-1</strain>
    </source>
</reference>
<accession>A0A8A3P9R4</accession>
<dbReference type="InterPro" id="IPR016169">
    <property type="entry name" value="FAD-bd_PCMH_sub2"/>
</dbReference>
<evidence type="ECO:0000256" key="1">
    <source>
        <dbReference type="ARBA" id="ARBA00005466"/>
    </source>
</evidence>
<gene>
    <name evidence="5" type="ORF">DSL72_004345</name>
</gene>
<dbReference type="PANTHER" id="PTHR42973:SF53">
    <property type="entry name" value="FAD-BINDING PCMH-TYPE DOMAIN-CONTAINING PROTEIN-RELATED"/>
    <property type="match status" value="1"/>
</dbReference>
<dbReference type="InterPro" id="IPR050416">
    <property type="entry name" value="FAD-linked_Oxidoreductase"/>
</dbReference>
<keyword evidence="3" id="KW-0274">FAD</keyword>
<evidence type="ECO:0000313" key="5">
    <source>
        <dbReference type="EMBL" id="QSZ29827.1"/>
    </source>
</evidence>
<comment type="similarity">
    <text evidence="1">Belongs to the oxygen-dependent FAD-linked oxidoreductase family.</text>
</comment>
<dbReference type="EMBL" id="CP063405">
    <property type="protein sequence ID" value="QSZ29827.1"/>
    <property type="molecule type" value="Genomic_DNA"/>
</dbReference>
<keyword evidence="6" id="KW-1185">Reference proteome</keyword>
<keyword evidence="2" id="KW-0285">Flavoprotein</keyword>
<protein>
    <submittedName>
        <fullName evidence="5">Uncharacterized protein</fullName>
    </submittedName>
</protein>
<organism evidence="5 6">
    <name type="scientific">Monilinia vaccinii-corymbosi</name>
    <dbReference type="NCBI Taxonomy" id="61207"/>
    <lineage>
        <taxon>Eukaryota</taxon>
        <taxon>Fungi</taxon>
        <taxon>Dikarya</taxon>
        <taxon>Ascomycota</taxon>
        <taxon>Pezizomycotina</taxon>
        <taxon>Leotiomycetes</taxon>
        <taxon>Helotiales</taxon>
        <taxon>Sclerotiniaceae</taxon>
        <taxon>Monilinia</taxon>
    </lineage>
</organism>
<dbReference type="GO" id="GO:0016491">
    <property type="term" value="F:oxidoreductase activity"/>
    <property type="evidence" value="ECO:0007669"/>
    <property type="project" value="UniProtKB-KW"/>
</dbReference>
<dbReference type="Gene3D" id="3.30.465.10">
    <property type="match status" value="1"/>
</dbReference>
<evidence type="ECO:0000256" key="3">
    <source>
        <dbReference type="ARBA" id="ARBA00022827"/>
    </source>
</evidence>
<sequence length="196" mass="21320">MHAQASHRILTPHDADHSLPGTNVAPGYGTFTCPKAAVSVANNINDGMMIALTGLNSLRFPPTITWLTLVQVMVSCSCLELYRRIVIGSRLRTIGVPGLTLIGGVHYFKNKYGFAMNNVVRFDIILGNCTQVVASANFSSDLFWATNGGLVPITGIITKFTLETHEIPLISTTIQALSTGWDLAQDCLRMITWVQV</sequence>
<proteinExistence type="inferred from homology"/>